<proteinExistence type="predicted"/>
<sequence>MHYRSLADLSHSIVRNMHRLPSDIDLIVGIPRSGILAGITVALLKNIRFTDLDSLIEGRLSGVGSTKMHAGLVDRIADVRHALVIDDSLNRGFAMQEAKERLAELRGAMKLTFAVVYAVPDAGDEIDFFFEAIPLPRLFEWNFSHHSYLSRSCVIMDAVICETIERTDQNEADYRHRLLNAAPVYQFTAPIGCLITRRAERYRPETEAWLRGAGIQYDRLVMHDGAHSLGVGENDAFVGFTAEIYKSSKSILLIESNFGRSKRIAFLSGKPVLSVDEHKIVQPDCFAFITAKQKVVNALVNAEIGHSPLVNRQAFRRKVRRIFPSALFRFAKGVIAYRSRKASR</sequence>
<keyword evidence="1" id="KW-0808">Transferase</keyword>
<dbReference type="AlphaFoldDB" id="A0A7G6VT19"/>
<accession>A0A7G6VT19</accession>
<dbReference type="CDD" id="cd06223">
    <property type="entry name" value="PRTases_typeI"/>
    <property type="match status" value="1"/>
</dbReference>
<dbReference type="Proteomes" id="UP000515297">
    <property type="component" value="Chromosome"/>
</dbReference>
<organism evidence="1 2">
    <name type="scientific">Croceicoccus marinus</name>
    <dbReference type="NCBI Taxonomy" id="450378"/>
    <lineage>
        <taxon>Bacteria</taxon>
        <taxon>Pseudomonadati</taxon>
        <taxon>Pseudomonadota</taxon>
        <taxon>Alphaproteobacteria</taxon>
        <taxon>Sphingomonadales</taxon>
        <taxon>Erythrobacteraceae</taxon>
        <taxon>Croceicoccus</taxon>
    </lineage>
</organism>
<keyword evidence="1" id="KW-0328">Glycosyltransferase</keyword>
<name>A0A7G6VT19_9SPHN</name>
<dbReference type="GO" id="GO:0016757">
    <property type="term" value="F:glycosyltransferase activity"/>
    <property type="evidence" value="ECO:0007669"/>
    <property type="project" value="UniProtKB-KW"/>
</dbReference>
<evidence type="ECO:0000313" key="1">
    <source>
        <dbReference type="EMBL" id="QNE04884.1"/>
    </source>
</evidence>
<dbReference type="InterPro" id="IPR000836">
    <property type="entry name" value="PRTase_dom"/>
</dbReference>
<dbReference type="InterPro" id="IPR029057">
    <property type="entry name" value="PRTase-like"/>
</dbReference>
<evidence type="ECO:0000313" key="2">
    <source>
        <dbReference type="Proteomes" id="UP000515297"/>
    </source>
</evidence>
<dbReference type="Gene3D" id="3.40.50.2020">
    <property type="match status" value="1"/>
</dbReference>
<dbReference type="SUPFAM" id="SSF53271">
    <property type="entry name" value="PRTase-like"/>
    <property type="match status" value="1"/>
</dbReference>
<gene>
    <name evidence="1" type="ORF">H4O24_13305</name>
</gene>
<dbReference type="EMBL" id="CP060052">
    <property type="protein sequence ID" value="QNE04884.1"/>
    <property type="molecule type" value="Genomic_DNA"/>
</dbReference>
<reference evidence="1 2" key="1">
    <citation type="submission" date="2020-08" db="EMBL/GenBank/DDBJ databases">
        <authorList>
            <person name="Liu G."/>
            <person name="Sun C."/>
        </authorList>
    </citation>
    <scope>NUCLEOTIDE SEQUENCE [LARGE SCALE GENOMIC DNA]</scope>
    <source>
        <strain evidence="1 2">OT19</strain>
    </source>
</reference>
<protein>
    <submittedName>
        <fullName evidence="1">Phosphoribosyltransferase</fullName>
    </submittedName>
</protein>